<dbReference type="EMBL" id="CP159279">
    <property type="protein sequence ID" value="XCH09956.1"/>
    <property type="molecule type" value="Genomic_DNA"/>
</dbReference>
<organism evidence="1">
    <name type="scientific">Arthrobacter sp. K5</name>
    <dbReference type="NCBI Taxonomy" id="2839623"/>
    <lineage>
        <taxon>Bacteria</taxon>
        <taxon>Bacillati</taxon>
        <taxon>Actinomycetota</taxon>
        <taxon>Actinomycetes</taxon>
        <taxon>Micrococcales</taxon>
        <taxon>Micrococcaceae</taxon>
        <taxon>Arthrobacter</taxon>
    </lineage>
</organism>
<proteinExistence type="predicted"/>
<dbReference type="RefSeq" id="WP_353710629.1">
    <property type="nucleotide sequence ID" value="NZ_CP159279.1"/>
</dbReference>
<protein>
    <submittedName>
        <fullName evidence="1">Uncharacterized protein</fullName>
    </submittedName>
</protein>
<name>A0AAU8EKD8_9MICC</name>
<reference evidence="1" key="1">
    <citation type="submission" date="2024-06" db="EMBL/GenBank/DDBJ databases">
        <title>Biodegradation of dimethachlon by Arthrobacter sp. K5: mechanistic insights and ecological implications.</title>
        <authorList>
            <person name="Hu S."/>
            <person name="Lu P."/>
        </authorList>
    </citation>
    <scope>NUCLEOTIDE SEQUENCE</scope>
    <source>
        <strain evidence="1">K5</strain>
    </source>
</reference>
<sequence length="78" mass="8465">MRNGTITLRPKTCPIADELQKADVSATAFSFAADFKNVTTFTPRQAAEDARDQLISWATALRSICTSWPACAFPGLLS</sequence>
<dbReference type="AlphaFoldDB" id="A0AAU8EKD8"/>
<gene>
    <name evidence="1" type="ORF">ABRP34_13980</name>
</gene>
<accession>A0AAU8EKD8</accession>
<evidence type="ECO:0000313" key="1">
    <source>
        <dbReference type="EMBL" id="XCH09956.1"/>
    </source>
</evidence>